<gene>
    <name evidence="3" type="ORF">GCM10011503_14660</name>
</gene>
<dbReference type="EMBL" id="BMKF01000001">
    <property type="protein sequence ID" value="GGB66913.1"/>
    <property type="molecule type" value="Genomic_DNA"/>
</dbReference>
<evidence type="ECO:0000313" key="3">
    <source>
        <dbReference type="EMBL" id="GGB66913.1"/>
    </source>
</evidence>
<dbReference type="InterPro" id="IPR028087">
    <property type="entry name" value="Tad_N"/>
</dbReference>
<evidence type="ECO:0000259" key="2">
    <source>
        <dbReference type="Pfam" id="PF13400"/>
    </source>
</evidence>
<evidence type="ECO:0000256" key="1">
    <source>
        <dbReference type="SAM" id="Phobius"/>
    </source>
</evidence>
<proteinExistence type="predicted"/>
<dbReference type="Pfam" id="PF13400">
    <property type="entry name" value="Tad"/>
    <property type="match status" value="1"/>
</dbReference>
<dbReference type="RefSeq" id="WP_084394659.1">
    <property type="nucleotide sequence ID" value="NZ_BMKF01000001.1"/>
</dbReference>
<reference evidence="4" key="1">
    <citation type="journal article" date="2019" name="Int. J. Syst. Evol. Microbiol.">
        <title>The Global Catalogue of Microorganisms (GCM) 10K type strain sequencing project: providing services to taxonomists for standard genome sequencing and annotation.</title>
        <authorList>
            <consortium name="The Broad Institute Genomics Platform"/>
            <consortium name="The Broad Institute Genome Sequencing Center for Infectious Disease"/>
            <person name="Wu L."/>
            <person name="Ma J."/>
        </authorList>
    </citation>
    <scope>NUCLEOTIDE SEQUENCE [LARGE SCALE GENOMIC DNA]</scope>
    <source>
        <strain evidence="4">CGMCC 1.15928</strain>
    </source>
</reference>
<comment type="caution">
    <text evidence="3">The sequence shown here is derived from an EMBL/GenBank/DDBJ whole genome shotgun (WGS) entry which is preliminary data.</text>
</comment>
<keyword evidence="1" id="KW-0472">Membrane</keyword>
<name>A0ABQ1JI63_9PROT</name>
<keyword evidence="1" id="KW-1133">Transmembrane helix</keyword>
<keyword evidence="4" id="KW-1185">Reference proteome</keyword>
<accession>A0ABQ1JI63</accession>
<feature type="transmembrane region" description="Helical" evidence="1">
    <location>
        <begin position="24"/>
        <end position="47"/>
    </location>
</feature>
<protein>
    <recommendedName>
        <fullName evidence="2">Putative Flp pilus-assembly TadG-like N-terminal domain-containing protein</fullName>
    </recommendedName>
</protein>
<evidence type="ECO:0000313" key="4">
    <source>
        <dbReference type="Proteomes" id="UP000628854"/>
    </source>
</evidence>
<sequence>MRTAPAGSATRRAWTVPRQFSRNIYGNIAPIAALTALPIFGVIALTLDARNVINTKSAMQIAADAATIMAAIELLEEGTNEEVKNVAEVAMQQKVRIEGEGLVCSLDTFTIADTRDEVTIGWQCDEPSAVSGAIGKDSMRFLVSATAKFLHGMDGCVLALGEHNWTGVSVTGSADVQLDSCAVISNSRKPQSIDMGGSGALTASCAYAAGGIQNPGTIDTTQCLSPVPYGRPTPDPYADLEMPDDWESWPCLTPVKTGKDSLYMPSGRYCNHVSAKGELELEAGGNFVFDGADLRTKSAWAELRGDQVTLFFTDNAEFENANGGKVHLTSKSDGPYAGVLMYGDRDAMSPAIDIKINGNISSRFEGAIYFPNNDLTFVGGASLDSECTQLIADTVTFSGNSGIKANCETLGARQFGNISDVLLTE</sequence>
<keyword evidence="1" id="KW-0812">Transmembrane</keyword>
<feature type="domain" description="Putative Flp pilus-assembly TadG-like N-terminal" evidence="2">
    <location>
        <begin position="26"/>
        <end position="71"/>
    </location>
</feature>
<organism evidence="3 4">
    <name type="scientific">Henriciella pelagia</name>
    <dbReference type="NCBI Taxonomy" id="1977912"/>
    <lineage>
        <taxon>Bacteria</taxon>
        <taxon>Pseudomonadati</taxon>
        <taxon>Pseudomonadota</taxon>
        <taxon>Alphaproteobacteria</taxon>
        <taxon>Hyphomonadales</taxon>
        <taxon>Hyphomonadaceae</taxon>
        <taxon>Henriciella</taxon>
    </lineage>
</organism>
<dbReference type="Proteomes" id="UP000628854">
    <property type="component" value="Unassembled WGS sequence"/>
</dbReference>